<evidence type="ECO:0000313" key="12">
    <source>
        <dbReference type="Proteomes" id="UP000218689"/>
    </source>
</evidence>
<evidence type="ECO:0000256" key="4">
    <source>
        <dbReference type="ARBA" id="ARBA00022741"/>
    </source>
</evidence>
<feature type="active site" evidence="9">
    <location>
        <position position="139"/>
    </location>
</feature>
<evidence type="ECO:0000313" key="11">
    <source>
        <dbReference type="EMBL" id="GAX48196.1"/>
    </source>
</evidence>
<feature type="active site" description="Proton acceptor" evidence="8">
    <location>
        <position position="13"/>
    </location>
</feature>
<feature type="binding site" description="in other chain" evidence="8">
    <location>
        <position position="128"/>
    </location>
    <ligand>
        <name>IMP</name>
        <dbReference type="ChEBI" id="CHEBI:58053"/>
        <note>ligand shared between dimeric partners</note>
    </ligand>
</feature>
<dbReference type="FunFam" id="1.10.300.10:FF:000001">
    <property type="entry name" value="Adenylosuccinate synthetase"/>
    <property type="match status" value="1"/>
</dbReference>
<keyword evidence="5 8" id="KW-0658">Purine biosynthesis</keyword>
<dbReference type="PROSITE" id="PS00513">
    <property type="entry name" value="ADENYLOSUCCIN_SYN_2"/>
    <property type="match status" value="1"/>
</dbReference>
<dbReference type="GO" id="GO:0046040">
    <property type="term" value="P:IMP metabolic process"/>
    <property type="evidence" value="ECO:0007669"/>
    <property type="project" value="TreeGrafter"/>
</dbReference>
<comment type="similarity">
    <text evidence="8 10">Belongs to the adenylosuccinate synthetase family.</text>
</comment>
<accession>A0A224X6K9</accession>
<dbReference type="FunFam" id="3.90.170.10:FF:000001">
    <property type="entry name" value="Adenylosuccinate synthetase"/>
    <property type="match status" value="1"/>
</dbReference>
<comment type="caution">
    <text evidence="11">The sequence shown here is derived from an EMBL/GenBank/DDBJ whole genome shotgun (WGS) entry which is preliminary data.</text>
</comment>
<dbReference type="OrthoDB" id="9807553at2"/>
<evidence type="ECO:0000256" key="1">
    <source>
        <dbReference type="ARBA" id="ARBA00011738"/>
    </source>
</evidence>
<comment type="subunit">
    <text evidence="1 8">Homodimer.</text>
</comment>
<feature type="binding site" evidence="8">
    <location>
        <position position="142"/>
    </location>
    <ligand>
        <name>IMP</name>
        <dbReference type="ChEBI" id="CHEBI:58053"/>
        <note>ligand shared between dimeric partners</note>
    </ligand>
</feature>
<dbReference type="Proteomes" id="UP000218689">
    <property type="component" value="Unassembled WGS sequence"/>
</dbReference>
<dbReference type="InterPro" id="IPR027417">
    <property type="entry name" value="P-loop_NTPase"/>
</dbReference>
<evidence type="ECO:0000256" key="5">
    <source>
        <dbReference type="ARBA" id="ARBA00022755"/>
    </source>
</evidence>
<feature type="binding site" evidence="8">
    <location>
        <position position="40"/>
    </location>
    <ligand>
        <name>Mg(2+)</name>
        <dbReference type="ChEBI" id="CHEBI:18420"/>
    </ligand>
</feature>
<feature type="binding site" description="in other chain" evidence="8">
    <location>
        <position position="223"/>
    </location>
    <ligand>
        <name>IMP</name>
        <dbReference type="ChEBI" id="CHEBI:58053"/>
        <note>ligand shared between dimeric partners</note>
    </ligand>
</feature>
<evidence type="ECO:0000256" key="8">
    <source>
        <dbReference type="HAMAP-Rule" id="MF_00011"/>
    </source>
</evidence>
<evidence type="ECO:0000256" key="10">
    <source>
        <dbReference type="RuleBase" id="RU000520"/>
    </source>
</evidence>
<dbReference type="PANTHER" id="PTHR11846">
    <property type="entry name" value="ADENYLOSUCCINATE SYNTHETASE"/>
    <property type="match status" value="1"/>
</dbReference>
<feature type="binding site" evidence="8">
    <location>
        <begin position="298"/>
        <end position="304"/>
    </location>
    <ligand>
        <name>substrate</name>
    </ligand>
</feature>
<dbReference type="Gene3D" id="1.10.300.10">
    <property type="entry name" value="Adenylosuccinate Synthetase, subunit A, domain 2"/>
    <property type="match status" value="1"/>
</dbReference>
<feature type="binding site" evidence="8">
    <location>
        <begin position="40"/>
        <end position="42"/>
    </location>
    <ligand>
        <name>GTP</name>
        <dbReference type="ChEBI" id="CHEBI:37565"/>
    </ligand>
</feature>
<keyword evidence="3 8" id="KW-0479">Metal-binding</keyword>
<feature type="active site" description="Proton donor" evidence="8">
    <location>
        <position position="41"/>
    </location>
</feature>
<evidence type="ECO:0000256" key="9">
    <source>
        <dbReference type="PROSITE-ProRule" id="PRU10134"/>
    </source>
</evidence>
<dbReference type="InterPro" id="IPR042109">
    <property type="entry name" value="Adenylosuccinate_synth_dom1"/>
</dbReference>
<dbReference type="GO" id="GO:0005737">
    <property type="term" value="C:cytoplasm"/>
    <property type="evidence" value="ECO:0007669"/>
    <property type="project" value="UniProtKB-SubCell"/>
</dbReference>
<dbReference type="InterPro" id="IPR001114">
    <property type="entry name" value="Adenylosuccinate_synthetase"/>
</dbReference>
<protein>
    <recommendedName>
        <fullName evidence="8 10">Adenylosuccinate synthetase</fullName>
        <shortName evidence="8">AMPSase</shortName>
        <shortName evidence="8">AdSS</shortName>
        <ecNumber evidence="8 10">6.3.4.4</ecNumber>
    </recommendedName>
    <alternativeName>
        <fullName evidence="8">IMP--aspartate ligase</fullName>
    </alternativeName>
</protein>
<dbReference type="PROSITE" id="PS01266">
    <property type="entry name" value="ADENYLOSUCCIN_SYN_1"/>
    <property type="match status" value="1"/>
</dbReference>
<feature type="binding site" description="in other chain" evidence="8">
    <location>
        <position position="238"/>
    </location>
    <ligand>
        <name>IMP</name>
        <dbReference type="ChEBI" id="CHEBI:58053"/>
        <note>ligand shared between dimeric partners</note>
    </ligand>
</feature>
<feature type="binding site" evidence="8">
    <location>
        <position position="304"/>
    </location>
    <ligand>
        <name>GTP</name>
        <dbReference type="ChEBI" id="CHEBI:37565"/>
    </ligand>
</feature>
<dbReference type="AlphaFoldDB" id="A0A224X6K9"/>
<evidence type="ECO:0000256" key="2">
    <source>
        <dbReference type="ARBA" id="ARBA00022598"/>
    </source>
</evidence>
<keyword evidence="8" id="KW-0963">Cytoplasm</keyword>
<evidence type="ECO:0000256" key="6">
    <source>
        <dbReference type="ARBA" id="ARBA00022842"/>
    </source>
</evidence>
<feature type="binding site" evidence="8">
    <location>
        <begin position="330"/>
        <end position="332"/>
    </location>
    <ligand>
        <name>GTP</name>
        <dbReference type="ChEBI" id="CHEBI:37565"/>
    </ligand>
</feature>
<dbReference type="SUPFAM" id="SSF52540">
    <property type="entry name" value="P-loop containing nucleoside triphosphate hydrolases"/>
    <property type="match status" value="1"/>
</dbReference>
<dbReference type="CDD" id="cd03108">
    <property type="entry name" value="AdSS"/>
    <property type="match status" value="1"/>
</dbReference>
<feature type="binding site" description="in other chain" evidence="8">
    <location>
        <position position="302"/>
    </location>
    <ligand>
        <name>IMP</name>
        <dbReference type="ChEBI" id="CHEBI:58053"/>
        <note>ligand shared between dimeric partners</note>
    </ligand>
</feature>
<dbReference type="UniPathway" id="UPA00075">
    <property type="reaction ID" value="UER00335"/>
</dbReference>
<dbReference type="GO" id="GO:0004019">
    <property type="term" value="F:adenylosuccinate synthase activity"/>
    <property type="evidence" value="ECO:0007669"/>
    <property type="project" value="UniProtKB-UniRule"/>
</dbReference>
<dbReference type="Gene3D" id="3.90.170.10">
    <property type="entry name" value="Adenylosuccinate Synthetase, subunit A, domain 3"/>
    <property type="match status" value="1"/>
</dbReference>
<comment type="pathway">
    <text evidence="8 10">Purine metabolism; AMP biosynthesis via de novo pathway; AMP from IMP: step 1/2.</text>
</comment>
<dbReference type="EMBL" id="BEDT01000005">
    <property type="protein sequence ID" value="GAX48196.1"/>
    <property type="molecule type" value="Genomic_DNA"/>
</dbReference>
<feature type="binding site" evidence="8">
    <location>
        <begin position="12"/>
        <end position="18"/>
    </location>
    <ligand>
        <name>GTP</name>
        <dbReference type="ChEBI" id="CHEBI:37565"/>
    </ligand>
</feature>
<comment type="subcellular location">
    <subcellularLocation>
        <location evidence="8">Cytoplasm</location>
    </subcellularLocation>
</comment>
<feature type="binding site" description="in other chain" evidence="8">
    <location>
        <begin position="13"/>
        <end position="16"/>
    </location>
    <ligand>
        <name>IMP</name>
        <dbReference type="ChEBI" id="CHEBI:58053"/>
        <note>ligand shared between dimeric partners</note>
    </ligand>
</feature>
<dbReference type="RefSeq" id="WP_094785221.1">
    <property type="nucleotide sequence ID" value="NZ_BEDT01000005.1"/>
</dbReference>
<dbReference type="Gene3D" id="3.40.440.10">
    <property type="entry name" value="Adenylosuccinate Synthetase, subunit A, domain 1"/>
    <property type="match status" value="1"/>
</dbReference>
<dbReference type="SMART" id="SM00788">
    <property type="entry name" value="Adenylsucc_synt"/>
    <property type="match status" value="1"/>
</dbReference>
<dbReference type="EC" id="6.3.4.4" evidence="8 10"/>
<dbReference type="InterPro" id="IPR033128">
    <property type="entry name" value="Adenylosuccin_syn_Lys_AS"/>
</dbReference>
<name>A0A224X6K9_9LACT</name>
<dbReference type="NCBIfam" id="NF002223">
    <property type="entry name" value="PRK01117.1"/>
    <property type="match status" value="1"/>
</dbReference>
<dbReference type="InterPro" id="IPR018220">
    <property type="entry name" value="Adenylosuccin_syn_GTP-bd"/>
</dbReference>
<dbReference type="InterPro" id="IPR042110">
    <property type="entry name" value="Adenylosuccinate_synth_dom2"/>
</dbReference>
<keyword evidence="12" id="KW-1185">Reference proteome</keyword>
<dbReference type="GO" id="GO:0044208">
    <property type="term" value="P:'de novo' AMP biosynthetic process"/>
    <property type="evidence" value="ECO:0007669"/>
    <property type="project" value="UniProtKB-UniRule"/>
</dbReference>
<dbReference type="HAMAP" id="MF_00011">
    <property type="entry name" value="Adenylosucc_synth"/>
    <property type="match status" value="1"/>
</dbReference>
<comment type="catalytic activity">
    <reaction evidence="8 10">
        <text>IMP + L-aspartate + GTP = N(6)-(1,2-dicarboxyethyl)-AMP + GDP + phosphate + 2 H(+)</text>
        <dbReference type="Rhea" id="RHEA:15753"/>
        <dbReference type="ChEBI" id="CHEBI:15378"/>
        <dbReference type="ChEBI" id="CHEBI:29991"/>
        <dbReference type="ChEBI" id="CHEBI:37565"/>
        <dbReference type="ChEBI" id="CHEBI:43474"/>
        <dbReference type="ChEBI" id="CHEBI:57567"/>
        <dbReference type="ChEBI" id="CHEBI:58053"/>
        <dbReference type="ChEBI" id="CHEBI:58189"/>
        <dbReference type="EC" id="6.3.4.4"/>
    </reaction>
</comment>
<sequence>MSSVVVVGTQWGDEGKGKITDFLSENAEVIARYQGGDNAGHTIVIEGTKYKLHLIPSGIFYPEKISVIGNGVVVNPKSLVKELAYLHDAGVTTDNLRISDRAHVILPYHIKLDQLQEDAKGDNKIGTTIKGIGPAYMDKAARVGIRIADLLDKEIFAERLKSNLEQKNREFTKMYEVDPIAFKDIFEEYYDYGQQIKKYVTDTSVILNDALDAGKRVLFEGAQGVMLDIDQGTYPYVTSSNPVAGGVTIGSGVGPSKISKVVGVCKAYTSRVGDGPFPTELNDEIGHQIREVGHEYGTTTGRPRRVGWFDSVVMRHSRRVSGLTNLSLNSIDVLTGLDEVKICVAYDLDGERIDYYPASLETLQRCTPIYETLPGWSEDITGVRHLDDLPETAKNYVRRVSELVGVKISTFSVGPGRDQTNVLESVWGVL</sequence>
<dbReference type="NCBIfam" id="TIGR00184">
    <property type="entry name" value="purA"/>
    <property type="match status" value="1"/>
</dbReference>
<keyword evidence="7 8" id="KW-0342">GTP-binding</keyword>
<dbReference type="Pfam" id="PF00709">
    <property type="entry name" value="Adenylsucc_synt"/>
    <property type="match status" value="1"/>
</dbReference>
<gene>
    <name evidence="8" type="primary">purA</name>
    <name evidence="11" type="ORF">RsY01_1811</name>
</gene>
<dbReference type="GO" id="GO:0000287">
    <property type="term" value="F:magnesium ion binding"/>
    <property type="evidence" value="ECO:0007669"/>
    <property type="project" value="UniProtKB-UniRule"/>
</dbReference>
<reference evidence="12" key="1">
    <citation type="submission" date="2017-08" db="EMBL/GenBank/DDBJ databases">
        <title>Draft genome sequence of Lactococcus sp. strain Rs-Y01, isolated from the gut of the lower termite Reticulitermes speratus.</title>
        <authorList>
            <person name="Ohkuma M."/>
            <person name="Yuki M."/>
        </authorList>
    </citation>
    <scope>NUCLEOTIDE SEQUENCE [LARGE SCALE GENOMIC DNA]</scope>
    <source>
        <strain evidence="12">Rs-Y01</strain>
    </source>
</reference>
<evidence type="ECO:0000256" key="3">
    <source>
        <dbReference type="ARBA" id="ARBA00022723"/>
    </source>
</evidence>
<feature type="binding site" description="in other chain" evidence="8">
    <location>
        <begin position="38"/>
        <end position="41"/>
    </location>
    <ligand>
        <name>IMP</name>
        <dbReference type="ChEBI" id="CHEBI:58053"/>
        <note>ligand shared between dimeric partners</note>
    </ligand>
</feature>
<dbReference type="GO" id="GO:0005525">
    <property type="term" value="F:GTP binding"/>
    <property type="evidence" value="ECO:0007669"/>
    <property type="project" value="UniProtKB-UniRule"/>
</dbReference>
<dbReference type="InterPro" id="IPR042111">
    <property type="entry name" value="Adenylosuccinate_synth_dom3"/>
</dbReference>
<keyword evidence="6 8" id="KW-0460">Magnesium</keyword>
<comment type="cofactor">
    <cofactor evidence="8">
        <name>Mg(2+)</name>
        <dbReference type="ChEBI" id="CHEBI:18420"/>
    </cofactor>
    <text evidence="8">Binds 1 Mg(2+) ion per subunit.</text>
</comment>
<keyword evidence="2 8" id="KW-0436">Ligase</keyword>
<feature type="binding site" evidence="8">
    <location>
        <position position="13"/>
    </location>
    <ligand>
        <name>Mg(2+)</name>
        <dbReference type="ChEBI" id="CHEBI:18420"/>
    </ligand>
</feature>
<evidence type="ECO:0000256" key="7">
    <source>
        <dbReference type="ARBA" id="ARBA00023134"/>
    </source>
</evidence>
<comment type="function">
    <text evidence="8">Plays an important role in the de novo pathway of purine nucleotide biosynthesis. Catalyzes the first committed step in the biosynthesis of AMP from IMP.</text>
</comment>
<dbReference type="PANTHER" id="PTHR11846:SF0">
    <property type="entry name" value="ADENYLOSUCCINATE SYNTHETASE"/>
    <property type="match status" value="1"/>
</dbReference>
<organism evidence="11 12">
    <name type="scientific">Pseudolactococcus reticulitermitis</name>
    <dbReference type="NCBI Taxonomy" id="2025039"/>
    <lineage>
        <taxon>Bacteria</taxon>
        <taxon>Bacillati</taxon>
        <taxon>Bacillota</taxon>
        <taxon>Bacilli</taxon>
        <taxon>Lactobacillales</taxon>
        <taxon>Streptococcaceae</taxon>
        <taxon>Pseudolactococcus</taxon>
    </lineage>
</organism>
<keyword evidence="4 8" id="KW-0547">Nucleotide-binding</keyword>
<proteinExistence type="inferred from homology"/>
<feature type="binding site" evidence="8">
    <location>
        <begin position="412"/>
        <end position="414"/>
    </location>
    <ligand>
        <name>GTP</name>
        <dbReference type="ChEBI" id="CHEBI:37565"/>
    </ligand>
</feature>